<keyword evidence="5" id="KW-1185">Reference proteome</keyword>
<organism evidence="2 4">
    <name type="scientific">Butyricimonas paravirosa</name>
    <dbReference type="NCBI Taxonomy" id="1472417"/>
    <lineage>
        <taxon>Bacteria</taxon>
        <taxon>Pseudomonadati</taxon>
        <taxon>Bacteroidota</taxon>
        <taxon>Bacteroidia</taxon>
        <taxon>Bacteroidales</taxon>
        <taxon>Odoribacteraceae</taxon>
        <taxon>Butyricimonas</taxon>
    </lineage>
</organism>
<dbReference type="Proteomes" id="UP001302374">
    <property type="component" value="Chromosome"/>
</dbReference>
<dbReference type="AlphaFoldDB" id="A0A7X5YG29"/>
<dbReference type="EMBL" id="CP043839">
    <property type="protein sequence ID" value="WOF11625.1"/>
    <property type="molecule type" value="Genomic_DNA"/>
</dbReference>
<evidence type="ECO:0000313" key="4">
    <source>
        <dbReference type="Proteomes" id="UP000576368"/>
    </source>
</evidence>
<gene>
    <name evidence="3" type="ORF">F1644_04780</name>
    <name evidence="2" type="ORF">GGR15_003354</name>
</gene>
<dbReference type="InterPro" id="IPR011871">
    <property type="entry name" value="Fib_succ_major"/>
</dbReference>
<evidence type="ECO:0000313" key="2">
    <source>
        <dbReference type="EMBL" id="NJC19718.1"/>
    </source>
</evidence>
<accession>A0A7X5YG29</accession>
<dbReference type="Pfam" id="PF09603">
    <property type="entry name" value="Fib_succ_major"/>
    <property type="match status" value="1"/>
</dbReference>
<dbReference type="EMBL" id="JAATLI010000012">
    <property type="protein sequence ID" value="NJC19718.1"/>
    <property type="molecule type" value="Genomic_DNA"/>
</dbReference>
<proteinExistence type="predicted"/>
<evidence type="ECO:0000313" key="3">
    <source>
        <dbReference type="EMBL" id="WOF11625.1"/>
    </source>
</evidence>
<dbReference type="Proteomes" id="UP000576368">
    <property type="component" value="Unassembled WGS sequence"/>
</dbReference>
<evidence type="ECO:0000313" key="5">
    <source>
        <dbReference type="Proteomes" id="UP001302374"/>
    </source>
</evidence>
<dbReference type="RefSeq" id="WP_087422120.1">
    <property type="nucleotide sequence ID" value="NZ_BMPA01000011.1"/>
</dbReference>
<feature type="domain" description="Fibrobacter succinogenes major paralogous" evidence="1">
    <location>
        <begin position="48"/>
        <end position="223"/>
    </location>
</feature>
<dbReference type="GeneID" id="86890587"/>
<protein>
    <submittedName>
        <fullName evidence="2">Uncharacterized protein (TIGR02145 family)</fullName>
    </submittedName>
</protein>
<reference evidence="2 4" key="2">
    <citation type="submission" date="2020-03" db="EMBL/GenBank/DDBJ databases">
        <title>Genomic Encyclopedia of Type Strains, Phase IV (KMG-IV): sequencing the most valuable type-strain genomes for metagenomic binning, comparative biology and taxonomic classification.</title>
        <authorList>
            <person name="Goeker M."/>
        </authorList>
    </citation>
    <scope>NUCLEOTIDE SEQUENCE [LARGE SCALE GENOMIC DNA]</scope>
    <source>
        <strain evidence="2 4">DSM 105722</strain>
    </source>
</reference>
<dbReference type="NCBIfam" id="TIGR02145">
    <property type="entry name" value="Fib_succ_major"/>
    <property type="match status" value="1"/>
</dbReference>
<sequence length="226" mass="25912">MNKGILYVFLGLISIWGCDNDNEVIPVVKPDASGTYVDERDGNEYGWVRFGDLEWMTSNMRYAPESGLYGKYESDGELGGGSMKEEMYEKYGYWYDYNAAILVAPEGWRLPTDEDWQKLEIALGMSVKDAACEGFRGYYEGELLQQGDEGTGMQLTAGGFYSEHTVAYTENWRFHGVYGFFWTATEDPDNSGFIFYRKIAYNSTQVFRASTMKTNWLNVRCCRDVR</sequence>
<reference evidence="3 5" key="1">
    <citation type="submission" date="2019-09" db="EMBL/GenBank/DDBJ databases">
        <title>Butyricimonas paravirosa DSM 105722 (=214-4 = JCM 18677 = CCUG 65563).</title>
        <authorList>
            <person name="Le Roy T."/>
            <person name="Cani P.D."/>
        </authorList>
    </citation>
    <scope>NUCLEOTIDE SEQUENCE [LARGE SCALE GENOMIC DNA]</scope>
    <source>
        <strain evidence="3 5">DSM 105722</strain>
    </source>
</reference>
<name>A0A7X5YG29_9BACT</name>
<evidence type="ECO:0000259" key="1">
    <source>
        <dbReference type="Pfam" id="PF09603"/>
    </source>
</evidence>